<dbReference type="InterPro" id="IPR021109">
    <property type="entry name" value="Peptidase_aspartic_dom_sf"/>
</dbReference>
<dbReference type="SUPFAM" id="SSF50630">
    <property type="entry name" value="Acid proteases"/>
    <property type="match status" value="1"/>
</dbReference>
<dbReference type="PROSITE" id="PS00141">
    <property type="entry name" value="ASP_PROTEASE"/>
    <property type="match status" value="1"/>
</dbReference>
<dbReference type="EMBL" id="NDXW01000001">
    <property type="protein sequence ID" value="RDH45404.1"/>
    <property type="molecule type" value="Genomic_DNA"/>
</dbReference>
<dbReference type="Gene3D" id="2.40.70.10">
    <property type="entry name" value="Acid Proteases"/>
    <property type="match status" value="1"/>
</dbReference>
<gene>
    <name evidence="1" type="ORF">B9G39_19195</name>
</gene>
<evidence type="ECO:0000313" key="2">
    <source>
        <dbReference type="Proteomes" id="UP000257039"/>
    </source>
</evidence>
<organism evidence="1 2">
    <name type="scientific">Zooshikella ganghwensis</name>
    <dbReference type="NCBI Taxonomy" id="202772"/>
    <lineage>
        <taxon>Bacteria</taxon>
        <taxon>Pseudomonadati</taxon>
        <taxon>Pseudomonadota</taxon>
        <taxon>Gammaproteobacteria</taxon>
        <taxon>Oceanospirillales</taxon>
        <taxon>Zooshikellaceae</taxon>
        <taxon>Zooshikella</taxon>
    </lineage>
</organism>
<dbReference type="NCBIfam" id="TIGR02281">
    <property type="entry name" value="clan_AA_DTGA"/>
    <property type="match status" value="1"/>
</dbReference>
<comment type="caution">
    <text evidence="1">The sequence shown here is derived from an EMBL/GenBank/DDBJ whole genome shotgun (WGS) entry which is preliminary data.</text>
</comment>
<proteinExistence type="predicted"/>
<dbReference type="InterPro" id="IPR001969">
    <property type="entry name" value="Aspartic_peptidase_AS"/>
</dbReference>
<dbReference type="AlphaFoldDB" id="A0A4P9VSQ6"/>
<sequence>MQTNPHSKLGKGMMIAGWAIALLILTSIFAKFESSQNNPNQQLEVTQTVNGEVQVHLKRNRYGHYVLTGQINQKDVTFLVDTGATYVSVPEAVAEQLGMIKQGQGYVQTANGTVTVYYSTIRQLTIGDIELYDVPANINPHMDDDEVLLGMSALKHVEFTQRGNTLILKTSS</sequence>
<keyword evidence="2" id="KW-1185">Reference proteome</keyword>
<accession>A0A4P9VSQ6</accession>
<keyword evidence="1" id="KW-0378">Hydrolase</keyword>
<dbReference type="InterPro" id="IPR034122">
    <property type="entry name" value="Retropepsin-like_bacterial"/>
</dbReference>
<dbReference type="CDD" id="cd05483">
    <property type="entry name" value="retropepsin_like_bacteria"/>
    <property type="match status" value="1"/>
</dbReference>
<keyword evidence="1" id="KW-0645">Protease</keyword>
<protein>
    <submittedName>
        <fullName evidence="1">TIGR02281 family clan AA aspartic protease</fullName>
        <ecNumber evidence="1">3.4.23.-</ecNumber>
    </submittedName>
</protein>
<evidence type="ECO:0000313" key="1">
    <source>
        <dbReference type="EMBL" id="RDH45404.1"/>
    </source>
</evidence>
<dbReference type="RefSeq" id="WP_094788370.1">
    <property type="nucleotide sequence ID" value="NZ_NDXW01000001.1"/>
</dbReference>
<name>A0A4P9VSQ6_9GAMM</name>
<dbReference type="Proteomes" id="UP000257039">
    <property type="component" value="Unassembled WGS sequence"/>
</dbReference>
<dbReference type="GO" id="GO:0006508">
    <property type="term" value="P:proteolysis"/>
    <property type="evidence" value="ECO:0007669"/>
    <property type="project" value="UniProtKB-KW"/>
</dbReference>
<dbReference type="GO" id="GO:0004190">
    <property type="term" value="F:aspartic-type endopeptidase activity"/>
    <property type="evidence" value="ECO:0007669"/>
    <property type="project" value="InterPro"/>
</dbReference>
<dbReference type="EC" id="3.4.23.-" evidence="1"/>
<reference evidence="1 2" key="1">
    <citation type="submission" date="2017-04" db="EMBL/GenBank/DDBJ databases">
        <title>Draft genome sequence of Zooshikella ganghwensis VG4 isolated from Red Sea sediments.</title>
        <authorList>
            <person name="Rehman Z."/>
            <person name="Alam I."/>
            <person name="Kamau A."/>
            <person name="Bajic V."/>
            <person name="Leiknes T."/>
        </authorList>
    </citation>
    <scope>NUCLEOTIDE SEQUENCE [LARGE SCALE GENOMIC DNA]</scope>
    <source>
        <strain evidence="1 2">VG4</strain>
    </source>
</reference>
<dbReference type="Pfam" id="PF13975">
    <property type="entry name" value="gag-asp_proteas"/>
    <property type="match status" value="1"/>
</dbReference>
<dbReference type="InterPro" id="IPR011969">
    <property type="entry name" value="Clan_AA_Asp_peptidase_C"/>
</dbReference>